<dbReference type="PROSITE" id="PS50811">
    <property type="entry name" value="WRKY"/>
    <property type="match status" value="1"/>
</dbReference>
<proteinExistence type="predicted"/>
<evidence type="ECO:0000256" key="1">
    <source>
        <dbReference type="ARBA" id="ARBA00004123"/>
    </source>
</evidence>
<dbReference type="GO" id="GO:0005634">
    <property type="term" value="C:nucleus"/>
    <property type="evidence" value="ECO:0007669"/>
    <property type="project" value="UniProtKB-SubCell"/>
</dbReference>
<dbReference type="Proteomes" id="UP001141806">
    <property type="component" value="Unassembled WGS sequence"/>
</dbReference>
<keyword evidence="5" id="KW-0539">Nucleus</keyword>
<comment type="subcellular location">
    <subcellularLocation>
        <location evidence="1">Nucleus</location>
    </subcellularLocation>
</comment>
<feature type="compositionally biased region" description="Polar residues" evidence="6">
    <location>
        <begin position="447"/>
        <end position="456"/>
    </location>
</feature>
<evidence type="ECO:0000259" key="7">
    <source>
        <dbReference type="PROSITE" id="PS50811"/>
    </source>
</evidence>
<dbReference type="FunFam" id="2.20.25.80:FF:000002">
    <property type="entry name" value="probable WRKY transcription factor 31"/>
    <property type="match status" value="1"/>
</dbReference>
<comment type="caution">
    <text evidence="8">The sequence shown here is derived from an EMBL/GenBank/DDBJ whole genome shotgun (WGS) entry which is preliminary data.</text>
</comment>
<feature type="region of interest" description="Disordered" evidence="6">
    <location>
        <begin position="430"/>
        <end position="456"/>
    </location>
</feature>
<dbReference type="SUPFAM" id="SSF118290">
    <property type="entry name" value="WRKY DNA-binding domain"/>
    <property type="match status" value="1"/>
</dbReference>
<dbReference type="Gene3D" id="2.20.25.80">
    <property type="entry name" value="WRKY domain"/>
    <property type="match status" value="1"/>
</dbReference>
<evidence type="ECO:0000256" key="3">
    <source>
        <dbReference type="ARBA" id="ARBA00023125"/>
    </source>
</evidence>
<feature type="compositionally biased region" description="Acidic residues" evidence="6">
    <location>
        <begin position="26"/>
        <end position="48"/>
    </location>
</feature>
<feature type="region of interest" description="Disordered" evidence="6">
    <location>
        <begin position="1"/>
        <end position="61"/>
    </location>
</feature>
<gene>
    <name evidence="8" type="ORF">NE237_016895</name>
</gene>
<name>A0A9Q0HEE4_9MAGN</name>
<dbReference type="GO" id="GO:0003700">
    <property type="term" value="F:DNA-binding transcription factor activity"/>
    <property type="evidence" value="ECO:0007669"/>
    <property type="project" value="InterPro"/>
</dbReference>
<evidence type="ECO:0000313" key="9">
    <source>
        <dbReference type="Proteomes" id="UP001141806"/>
    </source>
</evidence>
<evidence type="ECO:0000313" key="8">
    <source>
        <dbReference type="EMBL" id="KAJ4965046.1"/>
    </source>
</evidence>
<dbReference type="InterPro" id="IPR036576">
    <property type="entry name" value="WRKY_dom_sf"/>
</dbReference>
<evidence type="ECO:0000256" key="4">
    <source>
        <dbReference type="ARBA" id="ARBA00023163"/>
    </source>
</evidence>
<protein>
    <recommendedName>
        <fullName evidence="7">WRKY domain-containing protein</fullName>
    </recommendedName>
</protein>
<dbReference type="OrthoDB" id="779182at2759"/>
<dbReference type="Pfam" id="PF03106">
    <property type="entry name" value="WRKY"/>
    <property type="match status" value="1"/>
</dbReference>
<keyword evidence="4" id="KW-0804">Transcription</keyword>
<keyword evidence="2" id="KW-0805">Transcription regulation</keyword>
<reference evidence="8" key="1">
    <citation type="journal article" date="2023" name="Plant J.">
        <title>The genome of the king protea, Protea cynaroides.</title>
        <authorList>
            <person name="Chang J."/>
            <person name="Duong T.A."/>
            <person name="Schoeman C."/>
            <person name="Ma X."/>
            <person name="Roodt D."/>
            <person name="Barker N."/>
            <person name="Li Z."/>
            <person name="Van de Peer Y."/>
            <person name="Mizrachi E."/>
        </authorList>
    </citation>
    <scope>NUCLEOTIDE SEQUENCE</scope>
    <source>
        <tissue evidence="8">Young leaves</tissue>
    </source>
</reference>
<dbReference type="InterPro" id="IPR044810">
    <property type="entry name" value="WRKY_plant"/>
</dbReference>
<sequence>MGKEERGKQIDLSLKLEGLEEGQTGQEEEVLADDPMEETTREEEDEYSSQEKSLQENLNPEEMEMNRMKEENKVLRKVVEQTMKDYYELQMKFAAIQQNDPEKDGQNFLSLHSEGNMIQGSTNQTSPLPTEVDDAREAAELGLSLRIQTNVQKHGREISKEEITNLVPVQNKFHKSELEGITNHPAAPPNRKARVSVRARCQTPTMNDGCQWRKYGQKIAKGNPCPRAYYRCTVAPGCPVRKQVQRCLEDMSILITTYEGTHNHPLPVGATAMASTTSAEATYMLLNSGPTSGNNMIINNTQATNSYHNPHSISPSHHSSFNNIINTNDPSKGIVLDLTNSLYGSQQQFSTHSSSHSLPTQMFYPWATSSTGFHNTSSDTFVSPRGVDKREWKVEEDKSLAKNVTAITSDPNFRVAVAAAITSIISKESPAVQPKGPSLSLSDGERASSSNNKWIL</sequence>
<keyword evidence="3" id="KW-0238">DNA-binding</keyword>
<dbReference type="AlphaFoldDB" id="A0A9Q0HEE4"/>
<dbReference type="SMART" id="SM00774">
    <property type="entry name" value="WRKY"/>
    <property type="match status" value="1"/>
</dbReference>
<organism evidence="8 9">
    <name type="scientific">Protea cynaroides</name>
    <dbReference type="NCBI Taxonomy" id="273540"/>
    <lineage>
        <taxon>Eukaryota</taxon>
        <taxon>Viridiplantae</taxon>
        <taxon>Streptophyta</taxon>
        <taxon>Embryophyta</taxon>
        <taxon>Tracheophyta</taxon>
        <taxon>Spermatophyta</taxon>
        <taxon>Magnoliopsida</taxon>
        <taxon>Proteales</taxon>
        <taxon>Proteaceae</taxon>
        <taxon>Protea</taxon>
    </lineage>
</organism>
<dbReference type="EMBL" id="JAMYWD010000007">
    <property type="protein sequence ID" value="KAJ4965046.1"/>
    <property type="molecule type" value="Genomic_DNA"/>
</dbReference>
<dbReference type="PANTHER" id="PTHR31429">
    <property type="entry name" value="WRKY TRANSCRIPTION FACTOR 36-RELATED"/>
    <property type="match status" value="1"/>
</dbReference>
<keyword evidence="9" id="KW-1185">Reference proteome</keyword>
<evidence type="ECO:0000256" key="2">
    <source>
        <dbReference type="ARBA" id="ARBA00023015"/>
    </source>
</evidence>
<evidence type="ECO:0000256" key="6">
    <source>
        <dbReference type="SAM" id="MobiDB-lite"/>
    </source>
</evidence>
<feature type="domain" description="WRKY" evidence="7">
    <location>
        <begin position="201"/>
        <end position="267"/>
    </location>
</feature>
<evidence type="ECO:0000256" key="5">
    <source>
        <dbReference type="ARBA" id="ARBA00023242"/>
    </source>
</evidence>
<dbReference type="GO" id="GO:0043565">
    <property type="term" value="F:sequence-specific DNA binding"/>
    <property type="evidence" value="ECO:0007669"/>
    <property type="project" value="InterPro"/>
</dbReference>
<dbReference type="InterPro" id="IPR003657">
    <property type="entry name" value="WRKY_dom"/>
</dbReference>
<dbReference type="PANTHER" id="PTHR31429:SF54">
    <property type="entry name" value="WRKY TRANSCRIPTION FACTOR 9-RELATED"/>
    <property type="match status" value="1"/>
</dbReference>
<accession>A0A9Q0HEE4</accession>